<reference evidence="9" key="1">
    <citation type="journal article" date="2023" name="Plant J.">
        <title>Genome sequences and population genomics provide insights into the demographic history, inbreeding, and mutation load of two 'living fossil' tree species of Dipteronia.</title>
        <authorList>
            <person name="Feng Y."/>
            <person name="Comes H.P."/>
            <person name="Chen J."/>
            <person name="Zhu S."/>
            <person name="Lu R."/>
            <person name="Zhang X."/>
            <person name="Li P."/>
            <person name="Qiu J."/>
            <person name="Olsen K.M."/>
            <person name="Qiu Y."/>
        </authorList>
    </citation>
    <scope>NUCLEOTIDE SEQUENCE</scope>
    <source>
        <strain evidence="9">NBL</strain>
    </source>
</reference>
<dbReference type="PANTHER" id="PTHR43321:SF3">
    <property type="entry name" value="GLUTAMATE DECARBOXYLASE"/>
    <property type="match status" value="1"/>
</dbReference>
<evidence type="ECO:0000256" key="4">
    <source>
        <dbReference type="ARBA" id="ARBA00022860"/>
    </source>
</evidence>
<dbReference type="EMBL" id="JANJYJ010000003">
    <property type="protein sequence ID" value="KAK3222239.1"/>
    <property type="molecule type" value="Genomic_DNA"/>
</dbReference>
<keyword evidence="10" id="KW-1185">Reference proteome</keyword>
<dbReference type="Pfam" id="PF00282">
    <property type="entry name" value="Pyridoxal_deC"/>
    <property type="match status" value="1"/>
</dbReference>
<organism evidence="9 10">
    <name type="scientific">Dipteronia sinensis</name>
    <dbReference type="NCBI Taxonomy" id="43782"/>
    <lineage>
        <taxon>Eukaryota</taxon>
        <taxon>Viridiplantae</taxon>
        <taxon>Streptophyta</taxon>
        <taxon>Embryophyta</taxon>
        <taxon>Tracheophyta</taxon>
        <taxon>Spermatophyta</taxon>
        <taxon>Magnoliopsida</taxon>
        <taxon>eudicotyledons</taxon>
        <taxon>Gunneridae</taxon>
        <taxon>Pentapetalae</taxon>
        <taxon>rosids</taxon>
        <taxon>malvids</taxon>
        <taxon>Sapindales</taxon>
        <taxon>Sapindaceae</taxon>
        <taxon>Hippocastanoideae</taxon>
        <taxon>Acereae</taxon>
        <taxon>Dipteronia</taxon>
    </lineage>
</organism>
<comment type="caution">
    <text evidence="9">The sequence shown here is derived from an EMBL/GenBank/DDBJ whole genome shotgun (WGS) entry which is preliminary data.</text>
</comment>
<dbReference type="AlphaFoldDB" id="A0AAE0ARJ3"/>
<sequence>MKTLCVDAILGSTLNGEFEDVKLLNELLLEKNKQTGWDTPIHVDAASGGFIEQFLQTLFPFPISTRTFQKKTFPFSRNIPDLGKIRYYRGLGRGVHPAPYTAEKPLKSTAQNTAVGAFASAAVYTALYILELTAPCAAIHGLVSIAVHAAVSSRIRFFSSSSVFKLPQTPTLTSKRIPRLQEVPTSVESRLVHIGFT</sequence>
<dbReference type="GO" id="GO:0006538">
    <property type="term" value="P:L-glutamate catabolic process"/>
    <property type="evidence" value="ECO:0007669"/>
    <property type="project" value="TreeGrafter"/>
</dbReference>
<dbReference type="GO" id="GO:0005516">
    <property type="term" value="F:calmodulin binding"/>
    <property type="evidence" value="ECO:0007669"/>
    <property type="project" value="UniProtKB-KW"/>
</dbReference>
<keyword evidence="4" id="KW-0112">Calmodulin-binding</keyword>
<keyword evidence="6 8" id="KW-0456">Lyase</keyword>
<dbReference type="PANTHER" id="PTHR43321">
    <property type="entry name" value="GLUTAMATE DECARBOXYLASE"/>
    <property type="match status" value="1"/>
</dbReference>
<proteinExistence type="inferred from homology"/>
<evidence type="ECO:0000313" key="9">
    <source>
        <dbReference type="EMBL" id="KAK3222239.1"/>
    </source>
</evidence>
<dbReference type="InterPro" id="IPR010107">
    <property type="entry name" value="Glutamate_decarboxylase"/>
</dbReference>
<dbReference type="GO" id="GO:0005829">
    <property type="term" value="C:cytosol"/>
    <property type="evidence" value="ECO:0007669"/>
    <property type="project" value="TreeGrafter"/>
</dbReference>
<dbReference type="InterPro" id="IPR015421">
    <property type="entry name" value="PyrdxlP-dep_Trfase_major"/>
</dbReference>
<comment type="catalytic activity">
    <reaction evidence="7">
        <text>L-glutamate + H(+) = 4-aminobutanoate + CO2</text>
        <dbReference type="Rhea" id="RHEA:17785"/>
        <dbReference type="ChEBI" id="CHEBI:15378"/>
        <dbReference type="ChEBI" id="CHEBI:16526"/>
        <dbReference type="ChEBI" id="CHEBI:29985"/>
        <dbReference type="ChEBI" id="CHEBI:59888"/>
        <dbReference type="EC" id="4.1.1.15"/>
    </reaction>
</comment>
<evidence type="ECO:0000256" key="5">
    <source>
        <dbReference type="ARBA" id="ARBA00022898"/>
    </source>
</evidence>
<comment type="cofactor">
    <cofactor evidence="1 8">
        <name>pyridoxal 5'-phosphate</name>
        <dbReference type="ChEBI" id="CHEBI:597326"/>
    </cofactor>
</comment>
<dbReference type="SUPFAM" id="SSF53383">
    <property type="entry name" value="PLP-dependent transferases"/>
    <property type="match status" value="1"/>
</dbReference>
<evidence type="ECO:0000313" key="10">
    <source>
        <dbReference type="Proteomes" id="UP001281410"/>
    </source>
</evidence>
<dbReference type="InterPro" id="IPR002129">
    <property type="entry name" value="PyrdxlP-dep_de-COase"/>
</dbReference>
<comment type="similarity">
    <text evidence="2 8">Belongs to the group II decarboxylase family.</text>
</comment>
<evidence type="ECO:0000256" key="6">
    <source>
        <dbReference type="ARBA" id="ARBA00023239"/>
    </source>
</evidence>
<name>A0AAE0ARJ3_9ROSI</name>
<keyword evidence="5 8" id="KW-0663">Pyridoxal phosphate</keyword>
<evidence type="ECO:0000256" key="1">
    <source>
        <dbReference type="ARBA" id="ARBA00001933"/>
    </source>
</evidence>
<evidence type="ECO:0000256" key="8">
    <source>
        <dbReference type="RuleBase" id="RU000382"/>
    </source>
</evidence>
<dbReference type="InterPro" id="IPR015424">
    <property type="entry name" value="PyrdxlP-dep_Trfase"/>
</dbReference>
<dbReference type="GO" id="GO:0004351">
    <property type="term" value="F:glutamate decarboxylase activity"/>
    <property type="evidence" value="ECO:0007669"/>
    <property type="project" value="UniProtKB-EC"/>
</dbReference>
<evidence type="ECO:0000256" key="3">
    <source>
        <dbReference type="ARBA" id="ARBA00012421"/>
    </source>
</evidence>
<evidence type="ECO:0000256" key="2">
    <source>
        <dbReference type="ARBA" id="ARBA00009533"/>
    </source>
</evidence>
<evidence type="ECO:0000256" key="7">
    <source>
        <dbReference type="ARBA" id="ARBA00048868"/>
    </source>
</evidence>
<dbReference type="GO" id="GO:0030170">
    <property type="term" value="F:pyridoxal phosphate binding"/>
    <property type="evidence" value="ECO:0007669"/>
    <property type="project" value="InterPro"/>
</dbReference>
<gene>
    <name evidence="9" type="ORF">Dsin_009264</name>
</gene>
<dbReference type="Proteomes" id="UP001281410">
    <property type="component" value="Unassembled WGS sequence"/>
</dbReference>
<dbReference type="Gene3D" id="3.40.640.10">
    <property type="entry name" value="Type I PLP-dependent aspartate aminotransferase-like (Major domain)"/>
    <property type="match status" value="1"/>
</dbReference>
<protein>
    <recommendedName>
        <fullName evidence="3">glutamate decarboxylase</fullName>
        <ecNumber evidence="3">4.1.1.15</ecNumber>
    </recommendedName>
</protein>
<dbReference type="EC" id="4.1.1.15" evidence="3"/>
<accession>A0AAE0ARJ3</accession>